<feature type="chain" id="PRO_5030877054" evidence="1">
    <location>
        <begin position="27"/>
        <end position="92"/>
    </location>
</feature>
<dbReference type="AlphaFoldDB" id="A0A7U2R0W8"/>
<evidence type="ECO:0000313" key="2">
    <source>
        <dbReference type="EMBL" id="QRD91377.1"/>
    </source>
</evidence>
<keyword evidence="3" id="KW-1185">Reference proteome</keyword>
<dbReference type="EMBL" id="CP044617">
    <property type="protein sequence ID" value="QRD91377.1"/>
    <property type="molecule type" value="Genomic_DNA"/>
</dbReference>
<gene>
    <name evidence="2" type="ORF">F9C07_2144287</name>
</gene>
<evidence type="ECO:0000313" key="3">
    <source>
        <dbReference type="Proteomes" id="UP000596276"/>
    </source>
</evidence>
<name>A0A7U2R0W8_ASPFN</name>
<protein>
    <submittedName>
        <fullName evidence="2">Uncharacterized protein</fullName>
    </submittedName>
</protein>
<reference evidence="3" key="1">
    <citation type="journal article" date="2021" name="G3 (Bethesda)">
        <title>Chromosome assembled and annotated genome sequence of Aspergillus flavus NRRL 3357.</title>
        <authorList>
            <person name="Skerker J.M."/>
            <person name="Pianalto K.M."/>
            <person name="Mondo S.J."/>
            <person name="Yang K."/>
            <person name="Arkin A.P."/>
            <person name="Keller N.P."/>
            <person name="Grigoriev I.V."/>
            <person name="Louise Glass N.L."/>
        </authorList>
    </citation>
    <scope>NUCLEOTIDE SEQUENCE [LARGE SCALE GENOMIC DNA]</scope>
    <source>
        <strain evidence="3">ATCC 200026 / FGSC A1120 / IAM 13836 / NRRL 3357 / JCM 12722 / SRRC 167</strain>
    </source>
</reference>
<proteinExistence type="predicted"/>
<dbReference type="VEuPathDB" id="FungiDB:F9C07_2144287"/>
<accession>A0A7U2R0W8</accession>
<feature type="signal peptide" evidence="1">
    <location>
        <begin position="1"/>
        <end position="26"/>
    </location>
</feature>
<keyword evidence="1" id="KW-0732">Signal</keyword>
<organism evidence="2 3">
    <name type="scientific">Aspergillus flavus (strain ATCC 200026 / FGSC A1120 / IAM 13836 / NRRL 3357 / JCM 12722 / SRRC 167)</name>
    <dbReference type="NCBI Taxonomy" id="332952"/>
    <lineage>
        <taxon>Eukaryota</taxon>
        <taxon>Fungi</taxon>
        <taxon>Dikarya</taxon>
        <taxon>Ascomycota</taxon>
        <taxon>Pezizomycotina</taxon>
        <taxon>Eurotiomycetes</taxon>
        <taxon>Eurotiomycetidae</taxon>
        <taxon>Eurotiales</taxon>
        <taxon>Aspergillaceae</taxon>
        <taxon>Aspergillus</taxon>
        <taxon>Aspergillus subgen. Circumdati</taxon>
    </lineage>
</organism>
<dbReference type="Proteomes" id="UP000596276">
    <property type="component" value="Chromosome 7"/>
</dbReference>
<evidence type="ECO:0000256" key="1">
    <source>
        <dbReference type="SAM" id="SignalP"/>
    </source>
</evidence>
<sequence>MSFAPFAPIAPLLILVVLPCSTVLRASTVSVVQGATIGRCQCRSCPATTNRCRLTDVRPWLRAYVDGDVRVRAKCPCDCKLPAHETAGEPHQ</sequence>